<name>A0A0L6VI81_9BASI</name>
<dbReference type="Proteomes" id="UP000037035">
    <property type="component" value="Unassembled WGS sequence"/>
</dbReference>
<feature type="non-terminal residue" evidence="1">
    <location>
        <position position="65"/>
    </location>
</feature>
<organism evidence="1 2">
    <name type="scientific">Puccinia sorghi</name>
    <dbReference type="NCBI Taxonomy" id="27349"/>
    <lineage>
        <taxon>Eukaryota</taxon>
        <taxon>Fungi</taxon>
        <taxon>Dikarya</taxon>
        <taxon>Basidiomycota</taxon>
        <taxon>Pucciniomycotina</taxon>
        <taxon>Pucciniomycetes</taxon>
        <taxon>Pucciniales</taxon>
        <taxon>Pucciniaceae</taxon>
        <taxon>Puccinia</taxon>
    </lineage>
</organism>
<sequence length="65" mass="7408">ENLLDLQDLHDNITKEKGALTRSQDLQLRTILTSKLDSSVHTNVIDHTNEKDAQAIWKSISNYFA</sequence>
<gene>
    <name evidence="1" type="ORF">VP01_15488g1</name>
</gene>
<keyword evidence="2" id="KW-1185">Reference proteome</keyword>
<comment type="caution">
    <text evidence="1">The sequence shown here is derived from an EMBL/GenBank/DDBJ whole genome shotgun (WGS) entry which is preliminary data.</text>
</comment>
<dbReference type="VEuPathDB" id="FungiDB:VP01_15488g1"/>
<reference evidence="1 2" key="1">
    <citation type="submission" date="2015-08" db="EMBL/GenBank/DDBJ databases">
        <title>Next Generation Sequencing and Analysis of the Genome of Puccinia sorghi L Schw, the Causal Agent of Maize Common Rust.</title>
        <authorList>
            <person name="Rochi L."/>
            <person name="Burguener G."/>
            <person name="Darino M."/>
            <person name="Turjanski A."/>
            <person name="Kreff E."/>
            <person name="Dieguez M.J."/>
            <person name="Sacco F."/>
        </authorList>
    </citation>
    <scope>NUCLEOTIDE SEQUENCE [LARGE SCALE GENOMIC DNA]</scope>
    <source>
        <strain evidence="1 2">RO10H11247</strain>
    </source>
</reference>
<evidence type="ECO:0000313" key="1">
    <source>
        <dbReference type="EMBL" id="KNZ60486.1"/>
    </source>
</evidence>
<dbReference type="EMBL" id="LAVV01006095">
    <property type="protein sequence ID" value="KNZ60486.1"/>
    <property type="molecule type" value="Genomic_DNA"/>
</dbReference>
<accession>A0A0L6VI81</accession>
<proteinExistence type="predicted"/>
<dbReference type="OrthoDB" id="2503017at2759"/>
<dbReference type="AlphaFoldDB" id="A0A0L6VI81"/>
<protein>
    <submittedName>
        <fullName evidence="1">Uncharacterized protein</fullName>
    </submittedName>
</protein>
<evidence type="ECO:0000313" key="2">
    <source>
        <dbReference type="Proteomes" id="UP000037035"/>
    </source>
</evidence>
<feature type="non-terminal residue" evidence="1">
    <location>
        <position position="1"/>
    </location>
</feature>